<gene>
    <name evidence="2" type="ORF">IAD02_04280</name>
</gene>
<evidence type="ECO:0000256" key="1">
    <source>
        <dbReference type="SAM" id="SignalP"/>
    </source>
</evidence>
<sequence length="597" mass="60612">MKKQNIVFSGFMAAILFSAGAANAATQIASKQYVDNRETSILQTVRNTYETKENVTNLTEQVTQLGDTINNEDTGLAAKVDDAVAAATEAKQTADTAQSTATGAQSAVEALGATVGNAEAGLVKDVNDLETSVGGLQTTVGQLDTEMDSKLDSATAATTYEVLSNKAAAINEGNQTSPTAYPSVGAIVQWTNQKIADLSDTGLPVNPGNIEDGTISGSKLENGAVTTDKIAADAVTSDKIADGAVGSGQIADGAVGTDDIADGAVTSDKLDGTLAGQIADISGKQDIAMGVGHENHIVTTDASGNITSAATIGQDKVTGLTTALAGKADASALEEIEQNVTNVTEQYETINETVTNLGDTINNEENGLTQQITNITQQIGNAESGLVKDVTDAKNAADAAADAAGAAQDAVDALETTVGGKADKATTLAGYGITDAYTKTETDGLLGAKADKSALAGYATTGALTSGLAGKEDTSNKTKIINDGNKASETLFPTIGAITTWTDQQIQQLSETGLPVNPDNIGPNAITTDKIANGAVTTEKLADDSVTEDKLSNDVVASIDAKLPAPDADCVADSNLCVLTVTPSGDLAWVAVTQPAE</sequence>
<feature type="chain" id="PRO_5039226541" evidence="1">
    <location>
        <begin position="25"/>
        <end position="597"/>
    </location>
</feature>
<reference evidence="2" key="2">
    <citation type="journal article" date="2021" name="PeerJ">
        <title>Extensive microbial diversity within the chicken gut microbiome revealed by metagenomics and culture.</title>
        <authorList>
            <person name="Gilroy R."/>
            <person name="Ravi A."/>
            <person name="Getino M."/>
            <person name="Pursley I."/>
            <person name="Horton D.L."/>
            <person name="Alikhan N.F."/>
            <person name="Baker D."/>
            <person name="Gharbi K."/>
            <person name="Hall N."/>
            <person name="Watson M."/>
            <person name="Adriaenssens E.M."/>
            <person name="Foster-Nyarko E."/>
            <person name="Jarju S."/>
            <person name="Secka A."/>
            <person name="Antonio M."/>
            <person name="Oren A."/>
            <person name="Chaudhuri R.R."/>
            <person name="La Ragione R."/>
            <person name="Hildebrand F."/>
            <person name="Pallen M.J."/>
        </authorList>
    </citation>
    <scope>NUCLEOTIDE SEQUENCE</scope>
    <source>
        <strain evidence="2">ChiGjej3B3-5194</strain>
    </source>
</reference>
<accession>A0A9D1JX48</accession>
<organism evidence="2 3">
    <name type="scientific">Candidatus Enterousia intestinigallinarum</name>
    <dbReference type="NCBI Taxonomy" id="2840790"/>
    <lineage>
        <taxon>Bacteria</taxon>
        <taxon>Pseudomonadati</taxon>
        <taxon>Pseudomonadota</taxon>
        <taxon>Alphaproteobacteria</taxon>
        <taxon>Candidatus Enterousia</taxon>
    </lineage>
</organism>
<dbReference type="EMBL" id="DVJI01000013">
    <property type="protein sequence ID" value="HIS71170.1"/>
    <property type="molecule type" value="Genomic_DNA"/>
</dbReference>
<name>A0A9D1JX48_9PROT</name>
<protein>
    <submittedName>
        <fullName evidence="2">Uncharacterized protein</fullName>
    </submittedName>
</protein>
<reference evidence="2" key="1">
    <citation type="submission" date="2020-10" db="EMBL/GenBank/DDBJ databases">
        <authorList>
            <person name="Gilroy R."/>
        </authorList>
    </citation>
    <scope>NUCLEOTIDE SEQUENCE</scope>
    <source>
        <strain evidence="2">ChiGjej3B3-5194</strain>
    </source>
</reference>
<feature type="signal peptide" evidence="1">
    <location>
        <begin position="1"/>
        <end position="24"/>
    </location>
</feature>
<keyword evidence="1" id="KW-0732">Signal</keyword>
<comment type="caution">
    <text evidence="2">The sequence shown here is derived from an EMBL/GenBank/DDBJ whole genome shotgun (WGS) entry which is preliminary data.</text>
</comment>
<evidence type="ECO:0000313" key="2">
    <source>
        <dbReference type="EMBL" id="HIS71170.1"/>
    </source>
</evidence>
<dbReference type="Proteomes" id="UP000886742">
    <property type="component" value="Unassembled WGS sequence"/>
</dbReference>
<evidence type="ECO:0000313" key="3">
    <source>
        <dbReference type="Proteomes" id="UP000886742"/>
    </source>
</evidence>
<proteinExistence type="predicted"/>
<dbReference type="AlphaFoldDB" id="A0A9D1JX48"/>